<evidence type="ECO:0000256" key="8">
    <source>
        <dbReference type="ARBA" id="ARBA00023136"/>
    </source>
</evidence>
<organism evidence="10 11">
    <name type="scientific">Aerococcus urinaehominis</name>
    <dbReference type="NCBI Taxonomy" id="128944"/>
    <lineage>
        <taxon>Bacteria</taxon>
        <taxon>Bacillati</taxon>
        <taxon>Bacillota</taxon>
        <taxon>Bacilli</taxon>
        <taxon>Lactobacillales</taxon>
        <taxon>Aerococcaceae</taxon>
        <taxon>Aerococcus</taxon>
    </lineage>
</organism>
<dbReference type="GO" id="GO:0022857">
    <property type="term" value="F:transmembrane transporter activity"/>
    <property type="evidence" value="ECO:0007669"/>
    <property type="project" value="InterPro"/>
</dbReference>
<dbReference type="PANTHER" id="PTHR30614:SF37">
    <property type="entry name" value="AMINO-ACID ABC TRANSPORTER PERMEASE PROTEIN YHDX-RELATED"/>
    <property type="match status" value="1"/>
</dbReference>
<dbReference type="Pfam" id="PF00528">
    <property type="entry name" value="BPD_transp_1"/>
    <property type="match status" value="1"/>
</dbReference>
<name>A0A0X8FM39_9LACT</name>
<evidence type="ECO:0000256" key="2">
    <source>
        <dbReference type="ARBA" id="ARBA00010072"/>
    </source>
</evidence>
<keyword evidence="5 9" id="KW-0812">Transmembrane</keyword>
<feature type="transmembrane region" description="Helical" evidence="9">
    <location>
        <begin position="20"/>
        <end position="44"/>
    </location>
</feature>
<reference evidence="11" key="2">
    <citation type="submission" date="2016-01" db="EMBL/GenBank/DDBJ databases">
        <title>Six Aerococcus type strain genome sequencing and assembly using PacBio and Illumina Hiseq.</title>
        <authorList>
            <person name="Carkaci D."/>
            <person name="Dargis R."/>
            <person name="Nielsen X.C."/>
            <person name="Skovgaard O."/>
            <person name="Fuursted K."/>
            <person name="Christensen J.J."/>
        </authorList>
    </citation>
    <scope>NUCLEOTIDE SEQUENCE [LARGE SCALE GENOMIC DNA]</scope>
    <source>
        <strain evidence="11">CCUG42038B</strain>
    </source>
</reference>
<feature type="transmembrane region" description="Helical" evidence="9">
    <location>
        <begin position="130"/>
        <end position="153"/>
    </location>
</feature>
<dbReference type="EMBL" id="CP014163">
    <property type="protein sequence ID" value="AMB99838.1"/>
    <property type="molecule type" value="Genomic_DNA"/>
</dbReference>
<keyword evidence="3 9" id="KW-0813">Transport</keyword>
<evidence type="ECO:0000256" key="4">
    <source>
        <dbReference type="ARBA" id="ARBA00022475"/>
    </source>
</evidence>
<dbReference type="Gene3D" id="1.10.3720.10">
    <property type="entry name" value="MetI-like"/>
    <property type="match status" value="1"/>
</dbReference>
<proteinExistence type="inferred from homology"/>
<dbReference type="STRING" id="128944.AWM75_07610"/>
<dbReference type="AlphaFoldDB" id="A0A0X8FM39"/>
<comment type="similarity">
    <text evidence="2">Belongs to the binding-protein-dependent transport system permease family. HisMQ subfamily.</text>
</comment>
<dbReference type="CDD" id="cd06261">
    <property type="entry name" value="TM_PBP2"/>
    <property type="match status" value="1"/>
</dbReference>
<evidence type="ECO:0000256" key="1">
    <source>
        <dbReference type="ARBA" id="ARBA00004651"/>
    </source>
</evidence>
<keyword evidence="7 9" id="KW-1133">Transmembrane helix</keyword>
<gene>
    <name evidence="10" type="ORF">AWM75_07610</name>
</gene>
<dbReference type="NCBIfam" id="TIGR01726">
    <property type="entry name" value="HEQRo_perm_3TM"/>
    <property type="match status" value="1"/>
</dbReference>
<dbReference type="PANTHER" id="PTHR30614">
    <property type="entry name" value="MEMBRANE COMPONENT OF AMINO ACID ABC TRANSPORTER"/>
    <property type="match status" value="1"/>
</dbReference>
<sequence length="217" mass="23987">MSLEMIARALPLYIEAFANTLLLGATGVVLSLVLGFLASLAVYFKLPVVSPLLRAYVEVARNTPLLIQLFFLYYGLPKLGLTMEKETVAIVGLTFLGTAYMLEAFRSAYEAVPKSQVESGRALALSPWQLARYVIFPQALPVSLSSLGANAIFLLKETSVLSGIAIMDLTNQTRNLIGLYYRTGEYLLLLVGFYILLILPVIIILNLLERRLARVRI</sequence>
<evidence type="ECO:0000313" key="11">
    <source>
        <dbReference type="Proteomes" id="UP000062260"/>
    </source>
</evidence>
<dbReference type="PROSITE" id="PS50928">
    <property type="entry name" value="ABC_TM1"/>
    <property type="match status" value="1"/>
</dbReference>
<keyword evidence="11" id="KW-1185">Reference proteome</keyword>
<evidence type="ECO:0000256" key="5">
    <source>
        <dbReference type="ARBA" id="ARBA00022692"/>
    </source>
</evidence>
<feature type="transmembrane region" description="Helical" evidence="9">
    <location>
        <begin position="88"/>
        <end position="109"/>
    </location>
</feature>
<dbReference type="Proteomes" id="UP000062260">
    <property type="component" value="Chromosome"/>
</dbReference>
<feature type="transmembrane region" description="Helical" evidence="9">
    <location>
        <begin position="186"/>
        <end position="208"/>
    </location>
</feature>
<dbReference type="OrthoDB" id="9805999at2"/>
<keyword evidence="6" id="KW-0029">Amino-acid transport</keyword>
<evidence type="ECO:0000256" key="7">
    <source>
        <dbReference type="ARBA" id="ARBA00022989"/>
    </source>
</evidence>
<accession>A0A0X8FM39</accession>
<dbReference type="KEGG" id="auh:AWM75_07610"/>
<evidence type="ECO:0000313" key="10">
    <source>
        <dbReference type="EMBL" id="AMB99838.1"/>
    </source>
</evidence>
<dbReference type="InterPro" id="IPR000515">
    <property type="entry name" value="MetI-like"/>
</dbReference>
<dbReference type="InterPro" id="IPR035906">
    <property type="entry name" value="MetI-like_sf"/>
</dbReference>
<dbReference type="InterPro" id="IPR010065">
    <property type="entry name" value="AA_ABC_transptr_permease_3TM"/>
</dbReference>
<dbReference type="RefSeq" id="WP_067980394.1">
    <property type="nucleotide sequence ID" value="NZ_CP014163.1"/>
</dbReference>
<dbReference type="GO" id="GO:0043190">
    <property type="term" value="C:ATP-binding cassette (ABC) transporter complex"/>
    <property type="evidence" value="ECO:0007669"/>
    <property type="project" value="InterPro"/>
</dbReference>
<evidence type="ECO:0000256" key="6">
    <source>
        <dbReference type="ARBA" id="ARBA00022970"/>
    </source>
</evidence>
<dbReference type="GO" id="GO:0006865">
    <property type="term" value="P:amino acid transport"/>
    <property type="evidence" value="ECO:0007669"/>
    <property type="project" value="UniProtKB-KW"/>
</dbReference>
<dbReference type="SUPFAM" id="SSF161098">
    <property type="entry name" value="MetI-like"/>
    <property type="match status" value="1"/>
</dbReference>
<evidence type="ECO:0000256" key="3">
    <source>
        <dbReference type="ARBA" id="ARBA00022448"/>
    </source>
</evidence>
<evidence type="ECO:0000256" key="9">
    <source>
        <dbReference type="RuleBase" id="RU363032"/>
    </source>
</evidence>
<reference evidence="10 11" key="1">
    <citation type="journal article" date="2016" name="Genome Announc.">
        <title>Complete Genome Sequences of Aerococcus christensenii CCUG 28831T, Aerococcus sanguinicola CCUG 43001T, Aerococcus urinae CCUG 36881T, Aerococcus urinaeequi CCUG 28094T, Aerococcus urinaehominis CCUG 42038 BT, and Aerococcus viridans CCUG 4311T.</title>
        <authorList>
            <person name="Carkaci D."/>
            <person name="Dargis R."/>
            <person name="Nielsen X.C."/>
            <person name="Skovgaard O."/>
            <person name="Fuursted K."/>
            <person name="Christensen J.J."/>
        </authorList>
    </citation>
    <scope>NUCLEOTIDE SEQUENCE [LARGE SCALE GENOMIC DNA]</scope>
    <source>
        <strain evidence="10 11">CCUG42038B</strain>
    </source>
</reference>
<keyword evidence="4" id="KW-1003">Cell membrane</keyword>
<keyword evidence="8 9" id="KW-0472">Membrane</keyword>
<dbReference type="InterPro" id="IPR043429">
    <property type="entry name" value="ArtM/GltK/GlnP/TcyL/YhdX-like"/>
</dbReference>
<comment type="subcellular location">
    <subcellularLocation>
        <location evidence="1 9">Cell membrane</location>
        <topology evidence="1 9">Multi-pass membrane protein</topology>
    </subcellularLocation>
</comment>
<protein>
    <submittedName>
        <fullName evidence="10">Polar amino acid ABC transporter permease</fullName>
    </submittedName>
</protein>